<accession>A0ABS5KKR1</accession>
<dbReference type="Pfam" id="PF01590">
    <property type="entry name" value="GAF"/>
    <property type="match status" value="1"/>
</dbReference>
<dbReference type="PANTHER" id="PTHR35526:SF3">
    <property type="entry name" value="ANTI-SIGMA-F FACTOR RSBW"/>
    <property type="match status" value="1"/>
</dbReference>
<evidence type="ECO:0000256" key="1">
    <source>
        <dbReference type="ARBA" id="ARBA00022527"/>
    </source>
</evidence>
<dbReference type="InterPro" id="IPR003594">
    <property type="entry name" value="HATPase_dom"/>
</dbReference>
<dbReference type="Gene3D" id="1.10.10.10">
    <property type="entry name" value="Winged helix-like DNA-binding domain superfamily/Winged helix DNA-binding domain"/>
    <property type="match status" value="1"/>
</dbReference>
<reference evidence="5 6" key="1">
    <citation type="submission" date="2020-02" db="EMBL/GenBank/DDBJ databases">
        <title>Acidophilic actinobacteria isolated from forest soil.</title>
        <authorList>
            <person name="Golinska P."/>
        </authorList>
    </citation>
    <scope>NUCLEOTIDE SEQUENCE [LARGE SCALE GENOMIC DNA]</scope>
    <source>
        <strain evidence="5 6">NL8</strain>
    </source>
</reference>
<evidence type="ECO:0000313" key="6">
    <source>
        <dbReference type="Proteomes" id="UP000730482"/>
    </source>
</evidence>
<dbReference type="PANTHER" id="PTHR35526">
    <property type="entry name" value="ANTI-SIGMA-F FACTOR RSBW-RELATED"/>
    <property type="match status" value="1"/>
</dbReference>
<feature type="domain" description="ANTAR" evidence="4">
    <location>
        <begin position="172"/>
        <end position="233"/>
    </location>
</feature>
<dbReference type="CDD" id="cd16936">
    <property type="entry name" value="HATPase_RsbW-like"/>
    <property type="match status" value="1"/>
</dbReference>
<dbReference type="InterPro" id="IPR003018">
    <property type="entry name" value="GAF"/>
</dbReference>
<dbReference type="Gene3D" id="3.30.565.10">
    <property type="entry name" value="Histidine kinase-like ATPase, C-terminal domain"/>
    <property type="match status" value="1"/>
</dbReference>
<evidence type="ECO:0000256" key="2">
    <source>
        <dbReference type="ARBA" id="ARBA00023015"/>
    </source>
</evidence>
<keyword evidence="3" id="KW-0804">Transcription</keyword>
<dbReference type="SMART" id="SM01012">
    <property type="entry name" value="ANTAR"/>
    <property type="match status" value="1"/>
</dbReference>
<dbReference type="SUPFAM" id="SSF55874">
    <property type="entry name" value="ATPase domain of HSP90 chaperone/DNA topoisomerase II/histidine kinase"/>
    <property type="match status" value="1"/>
</dbReference>
<dbReference type="EMBL" id="JAAFYZ010000016">
    <property type="protein sequence ID" value="MBS2546628.1"/>
    <property type="molecule type" value="Genomic_DNA"/>
</dbReference>
<dbReference type="Gene3D" id="3.30.450.40">
    <property type="match status" value="1"/>
</dbReference>
<keyword evidence="6" id="KW-1185">Reference proteome</keyword>
<keyword evidence="5" id="KW-0547">Nucleotide-binding</keyword>
<dbReference type="Pfam" id="PF03861">
    <property type="entry name" value="ANTAR"/>
    <property type="match status" value="1"/>
</dbReference>
<dbReference type="GO" id="GO:0005524">
    <property type="term" value="F:ATP binding"/>
    <property type="evidence" value="ECO:0007669"/>
    <property type="project" value="UniProtKB-KW"/>
</dbReference>
<comment type="caution">
    <text evidence="5">The sequence shown here is derived from an EMBL/GenBank/DDBJ whole genome shotgun (WGS) entry which is preliminary data.</text>
</comment>
<sequence>MAGAGAGASARTYGILVELTDTLGPDFDVSGYLDRFCSLCTELLDVAATAVFLAGGPRGIDLAALHGEQARTLIRHELDEVSGPAFDCHHSGRPAGCDDFAAPALPWPALGPVAAACGIAAEYAVPMRWRGETVGVLALLSESPGAIAGDRGSLAASMASAAASGLLHHRDRAWQAELAMGLRTALDDAVPVEQAKGILAERLSIDVTESLVLLSEYAWAQSRGVPDVAADVVAGRQDIAKEPLLTRLGLPEAEQESHQASVVLEADPTAPRAARGFVAAVLRSWGLTEYADTARLLTSELVTNAVRHGRGPVGLRVSRRHPETVVEVRDHGKGEVRPSPGLTADTETGRGLAIVELLADRWGVVPGDAGKTVWFVLSNAGPRSQ</sequence>
<gene>
    <name evidence="5" type="ORF">KGQ19_07085</name>
</gene>
<evidence type="ECO:0000259" key="4">
    <source>
        <dbReference type="PROSITE" id="PS50921"/>
    </source>
</evidence>
<protein>
    <submittedName>
        <fullName evidence="5">ATP-binding protein</fullName>
    </submittedName>
</protein>
<dbReference type="RefSeq" id="WP_212008274.1">
    <property type="nucleotide sequence ID" value="NZ_JAAFYZ010000016.1"/>
</dbReference>
<dbReference type="Proteomes" id="UP000730482">
    <property type="component" value="Unassembled WGS sequence"/>
</dbReference>
<keyword evidence="1" id="KW-0723">Serine/threonine-protein kinase</keyword>
<dbReference type="InterPro" id="IPR029016">
    <property type="entry name" value="GAF-like_dom_sf"/>
</dbReference>
<proteinExistence type="predicted"/>
<organism evidence="5 6">
    <name type="scientific">Catenulispora pinistramenti</name>
    <dbReference type="NCBI Taxonomy" id="2705254"/>
    <lineage>
        <taxon>Bacteria</taxon>
        <taxon>Bacillati</taxon>
        <taxon>Actinomycetota</taxon>
        <taxon>Actinomycetes</taxon>
        <taxon>Catenulisporales</taxon>
        <taxon>Catenulisporaceae</taxon>
        <taxon>Catenulispora</taxon>
    </lineage>
</organism>
<dbReference type="SUPFAM" id="SSF55781">
    <property type="entry name" value="GAF domain-like"/>
    <property type="match status" value="1"/>
</dbReference>
<dbReference type="InterPro" id="IPR050267">
    <property type="entry name" value="Anti-sigma-factor_SerPK"/>
</dbReference>
<dbReference type="PROSITE" id="PS50921">
    <property type="entry name" value="ANTAR"/>
    <property type="match status" value="1"/>
</dbReference>
<dbReference type="InterPro" id="IPR036388">
    <property type="entry name" value="WH-like_DNA-bd_sf"/>
</dbReference>
<keyword evidence="1" id="KW-0808">Transferase</keyword>
<name>A0ABS5KKR1_9ACTN</name>
<dbReference type="InterPro" id="IPR036890">
    <property type="entry name" value="HATPase_C_sf"/>
</dbReference>
<evidence type="ECO:0000256" key="3">
    <source>
        <dbReference type="ARBA" id="ARBA00023163"/>
    </source>
</evidence>
<dbReference type="InterPro" id="IPR005561">
    <property type="entry name" value="ANTAR"/>
</dbReference>
<dbReference type="Pfam" id="PF13581">
    <property type="entry name" value="HATPase_c_2"/>
    <property type="match status" value="1"/>
</dbReference>
<evidence type="ECO:0000313" key="5">
    <source>
        <dbReference type="EMBL" id="MBS2546628.1"/>
    </source>
</evidence>
<keyword evidence="1" id="KW-0418">Kinase</keyword>
<keyword evidence="2" id="KW-0805">Transcription regulation</keyword>
<keyword evidence="5" id="KW-0067">ATP-binding</keyword>